<dbReference type="RefSeq" id="WP_272141377.1">
    <property type="nucleotide sequence ID" value="NZ_JAQNDM010000002.1"/>
</dbReference>
<evidence type="ECO:0000313" key="1">
    <source>
        <dbReference type="EMBL" id="MDC0711424.1"/>
    </source>
</evidence>
<sequence length="335" mass="34453">MRSIGFIRFVLTGLLLACGGKEAEEAFDPQLSIHFPEEGGLGTLPFRTKGDFTVRLGAVIPGLCKPVQADVELITPSKPEGATVVAQATLVPQEPCEELAGEVRLAWPEAGEVQVRATLGGFAEVATISVDTPAVAIGVDTERGNREGLGFRYPFCIESSAAAGQVQLLLQNAALLGGGDAAHLSLSAGGCPARLLASPRATHYGGTLLVTSAAFGVGAALLGTSVVTEPKQFQSEPPGTLALDVAPGVEELPPAGEVLDVTVSAALDGVAAYNVPIRIETVPATQVLPASGFTDTAGTFRASLIVPAYIQGMRIDAIAGGIRSGRTLRRIPLKP</sequence>
<reference evidence="1 2" key="1">
    <citation type="submission" date="2022-11" db="EMBL/GenBank/DDBJ databases">
        <title>Minimal conservation of predation-associated metabolite biosynthetic gene clusters underscores biosynthetic potential of Myxococcota including descriptions for ten novel species: Archangium lansinium sp. nov., Myxococcus landrumus sp. nov., Nannocystis bai.</title>
        <authorList>
            <person name="Ahearne A."/>
            <person name="Stevens C."/>
            <person name="Dowd S."/>
        </authorList>
    </citation>
    <scope>NUCLEOTIDE SEQUENCE [LARGE SCALE GENOMIC DNA]</scope>
    <source>
        <strain evidence="1 2">NCWAL01</strain>
    </source>
</reference>
<dbReference type="EMBL" id="JAQNDM010000002">
    <property type="protein sequence ID" value="MDC0711424.1"/>
    <property type="molecule type" value="Genomic_DNA"/>
</dbReference>
<protein>
    <recommendedName>
        <fullName evidence="3">Carboxypeptidase regulatory-like domain-containing protein</fullName>
    </recommendedName>
</protein>
<proteinExistence type="predicted"/>
<comment type="caution">
    <text evidence="1">The sequence shown here is derived from an EMBL/GenBank/DDBJ whole genome shotgun (WGS) entry which is preliminary data.</text>
</comment>
<organism evidence="1 2">
    <name type="scientific">Stigmatella ashevillensis</name>
    <dbReference type="NCBI Taxonomy" id="2995309"/>
    <lineage>
        <taxon>Bacteria</taxon>
        <taxon>Pseudomonadati</taxon>
        <taxon>Myxococcota</taxon>
        <taxon>Myxococcia</taxon>
        <taxon>Myxococcales</taxon>
        <taxon>Cystobacterineae</taxon>
        <taxon>Archangiaceae</taxon>
        <taxon>Stigmatella</taxon>
    </lineage>
</organism>
<keyword evidence="2" id="KW-1185">Reference proteome</keyword>
<evidence type="ECO:0000313" key="2">
    <source>
        <dbReference type="Proteomes" id="UP001221838"/>
    </source>
</evidence>
<gene>
    <name evidence="1" type="ORF">POL68_23335</name>
</gene>
<dbReference type="Proteomes" id="UP001221838">
    <property type="component" value="Unassembled WGS sequence"/>
</dbReference>
<accession>A0ABT5DCS7</accession>
<name>A0ABT5DCS7_9BACT</name>
<evidence type="ECO:0008006" key="3">
    <source>
        <dbReference type="Google" id="ProtNLM"/>
    </source>
</evidence>